<sequence>MMDRQVEYEIRRDMYNLNNKKIEEEFNKIEHKLISFTGYELICYSLLSIENGFRNGAFTGDNTYKDAASKRTIIEWFFKRLLTRKIAIKEFQFDQNKYNKFESNLPEIFMLCGNYLLNEQLNKMRGINKILIEENENNEYIFKLPSIKDKIDCQDTYYWGKSGDLSQAVKEACLKNEATKKITDKYFKRNPTRDDHINLRKFIFLEKIDLEVYNACKDNVRVDIDKVGIDFSSEIIKDKQQLINILAVFMYLSKISIFKDTLLDLRGNPLFKVPIIYNKEDLIKIIKRFLDITYDEINNIIDYFTIGSQLMGGINEYPLVNIKNNILWVPSSFIMNDFQFSIVNGHYEKSIKIKKRDSTVSQSVVDNIVTKCKNYKNIIVSNNKVYFDKLHKFNGGDLKSDIDVALYDEISNSLLIIECKWKENVFLKGEKYDQICDAVSQIYNKQLYKHKYFLELNEQNLDLIFNNNERVKNRPYFPQVLYVFVDKRIQLHCEGKHALSEFNLLKVLNDNSSGSILRLDKVNSYINTLSTEVEYSKKDMISLIKLNGRVIKNNIFTLTY</sequence>
<dbReference type="EMBL" id="ACVI01000022">
    <property type="protein sequence ID" value="EET87818.1"/>
    <property type="molecule type" value="Genomic_DNA"/>
</dbReference>
<accession>C6PSE0</accession>
<name>C6PSE0_9CLOT</name>
<dbReference type="AlphaFoldDB" id="C6PSE0"/>
<proteinExistence type="predicted"/>
<keyword evidence="2" id="KW-1185">Reference proteome</keyword>
<reference evidence="1 2" key="1">
    <citation type="submission" date="2009-06" db="EMBL/GenBank/DDBJ databases">
        <title>The draft genome of Clostridium carboxidivorans P7.</title>
        <authorList>
            <consortium name="US DOE Joint Genome Institute (JGI-PGF)"/>
            <person name="Lucas S."/>
            <person name="Copeland A."/>
            <person name="Lapidus A."/>
            <person name="Glavina del Rio T."/>
            <person name="Tice H."/>
            <person name="Bruce D."/>
            <person name="Goodwin L."/>
            <person name="Pitluck S."/>
            <person name="Larimer F."/>
            <person name="Land M.L."/>
            <person name="Hauser L."/>
            <person name="Hemme C.L."/>
        </authorList>
    </citation>
    <scope>NUCLEOTIDE SEQUENCE [LARGE SCALE GENOMIC DNA]</scope>
    <source>
        <strain evidence="1 2">P7</strain>
    </source>
</reference>
<evidence type="ECO:0000313" key="2">
    <source>
        <dbReference type="Proteomes" id="UP000004198"/>
    </source>
</evidence>
<comment type="caution">
    <text evidence="1">The sequence shown here is derived from an EMBL/GenBank/DDBJ whole genome shotgun (WGS) entry which is preliminary data.</text>
</comment>
<dbReference type="Proteomes" id="UP000004198">
    <property type="component" value="Unassembled WGS sequence"/>
</dbReference>
<dbReference type="eggNOG" id="ENOG5034309">
    <property type="taxonomic scope" value="Bacteria"/>
</dbReference>
<dbReference type="PATRIC" id="fig|536227.13.peg.3738"/>
<evidence type="ECO:0000313" key="1">
    <source>
        <dbReference type="EMBL" id="EET87818.1"/>
    </source>
</evidence>
<organism evidence="1 2">
    <name type="scientific">Clostridium carboxidivorans P7</name>
    <dbReference type="NCBI Taxonomy" id="536227"/>
    <lineage>
        <taxon>Bacteria</taxon>
        <taxon>Bacillati</taxon>
        <taxon>Bacillota</taxon>
        <taxon>Clostridia</taxon>
        <taxon>Eubacteriales</taxon>
        <taxon>Clostridiaceae</taxon>
        <taxon>Clostridium</taxon>
    </lineage>
</organism>
<dbReference type="KEGG" id="cck:Ccar_17805"/>
<protein>
    <submittedName>
        <fullName evidence="1">Uncharacterized protein</fullName>
    </submittedName>
</protein>
<gene>
    <name evidence="1" type="ORF">CcarbDRAFT_1707</name>
</gene>